<dbReference type="OrthoDB" id="9807829at2"/>
<dbReference type="AlphaFoldDB" id="A0A542EHH4"/>
<dbReference type="Pfam" id="PF00849">
    <property type="entry name" value="PseudoU_synth_2"/>
    <property type="match status" value="1"/>
</dbReference>
<dbReference type="GO" id="GO:0000455">
    <property type="term" value="P:enzyme-directed rRNA pseudouridine synthesis"/>
    <property type="evidence" value="ECO:0007669"/>
    <property type="project" value="TreeGrafter"/>
</dbReference>
<dbReference type="InterPro" id="IPR020103">
    <property type="entry name" value="PsdUridine_synth_cat_dom_sf"/>
</dbReference>
<dbReference type="InterPro" id="IPR006224">
    <property type="entry name" value="PsdUridine_synth_RluA-like_CS"/>
</dbReference>
<keyword evidence="6" id="KW-1185">Reference proteome</keyword>
<evidence type="ECO:0000256" key="2">
    <source>
        <dbReference type="ARBA" id="ARBA00031870"/>
    </source>
</evidence>
<dbReference type="GO" id="GO:0140098">
    <property type="term" value="F:catalytic activity, acting on RNA"/>
    <property type="evidence" value="ECO:0007669"/>
    <property type="project" value="UniProtKB-ARBA"/>
</dbReference>
<organism evidence="5 6">
    <name type="scientific">Yimella lutea</name>
    <dbReference type="NCBI Taxonomy" id="587872"/>
    <lineage>
        <taxon>Bacteria</taxon>
        <taxon>Bacillati</taxon>
        <taxon>Actinomycetota</taxon>
        <taxon>Actinomycetes</taxon>
        <taxon>Micrococcales</taxon>
        <taxon>Dermacoccaceae</taxon>
        <taxon>Yimella</taxon>
    </lineage>
</organism>
<dbReference type="PROSITE" id="PS01129">
    <property type="entry name" value="PSI_RLU"/>
    <property type="match status" value="1"/>
</dbReference>
<evidence type="ECO:0000313" key="6">
    <source>
        <dbReference type="Proteomes" id="UP000320806"/>
    </source>
</evidence>
<dbReference type="InterPro" id="IPR006145">
    <property type="entry name" value="PsdUridine_synth_RsuA/RluA"/>
</dbReference>
<feature type="domain" description="Pseudouridine synthase RsuA/RluA-like" evidence="4">
    <location>
        <begin position="105"/>
        <end position="253"/>
    </location>
</feature>
<dbReference type="InterPro" id="IPR050188">
    <property type="entry name" value="RluA_PseudoU_synthase"/>
</dbReference>
<dbReference type="SUPFAM" id="SSF55120">
    <property type="entry name" value="Pseudouridine synthase"/>
    <property type="match status" value="1"/>
</dbReference>
<dbReference type="Gene3D" id="3.30.2350.10">
    <property type="entry name" value="Pseudouridine synthase"/>
    <property type="match status" value="1"/>
</dbReference>
<name>A0A542EHH4_9MICO</name>
<comment type="catalytic activity">
    <reaction evidence="1">
        <text>a uridine in RNA = a pseudouridine in RNA</text>
        <dbReference type="Rhea" id="RHEA:48348"/>
        <dbReference type="Rhea" id="RHEA-COMP:12068"/>
        <dbReference type="Rhea" id="RHEA-COMP:12069"/>
        <dbReference type="ChEBI" id="CHEBI:65314"/>
        <dbReference type="ChEBI" id="CHEBI:65315"/>
    </reaction>
</comment>
<dbReference type="GO" id="GO:0009982">
    <property type="term" value="F:pseudouridine synthase activity"/>
    <property type="evidence" value="ECO:0007669"/>
    <property type="project" value="InterPro"/>
</dbReference>
<gene>
    <name evidence="5" type="ORF">FB459_2257</name>
</gene>
<evidence type="ECO:0000256" key="1">
    <source>
        <dbReference type="ARBA" id="ARBA00000073"/>
    </source>
</evidence>
<sequence length="312" mass="35113">MSRSRRHRPRSPFPQEHGIDAMRISLPHNDSWTTVRDHLVERLSALTPDEVDAKLDAGDVAEPDGTQVGRSTPYVAGRVVFVRREFAPEPVVPFGIPVIHEDERILVVDKPPFLATMPRGSHIVQTAVARLRDELDLPLLSPAHRLDRLTSGVLVLTKDPRWRGPYQELFATRRVVKTYLALAPALEDFDQTTDVYLHLTKVHGEHATRVEVAHPEPNSHTRIRRVEHRGDDARYELRPVTGRTHQLRATMSHLGAPIIGDPLYPRQLQVARSDFSTPLQLLAATIEFVDPVTKEPVSHRSGRRLPVCGVSS</sequence>
<accession>A0A542EHH4</accession>
<comment type="caution">
    <text evidence="5">The sequence shown here is derived from an EMBL/GenBank/DDBJ whole genome shotgun (WGS) entry which is preliminary data.</text>
</comment>
<dbReference type="EMBL" id="VFMO01000001">
    <property type="protein sequence ID" value="TQJ14754.1"/>
    <property type="molecule type" value="Genomic_DNA"/>
</dbReference>
<dbReference type="PANTHER" id="PTHR21600:SF84">
    <property type="entry name" value="PSEUDOURIDINE SYNTHASE RSUA_RLUA-LIKE DOMAIN-CONTAINING PROTEIN"/>
    <property type="match status" value="1"/>
</dbReference>
<evidence type="ECO:0000259" key="4">
    <source>
        <dbReference type="Pfam" id="PF00849"/>
    </source>
</evidence>
<reference evidence="5 6" key="1">
    <citation type="submission" date="2019-06" db="EMBL/GenBank/DDBJ databases">
        <title>Sequencing the genomes of 1000 actinobacteria strains.</title>
        <authorList>
            <person name="Klenk H.-P."/>
        </authorList>
    </citation>
    <scope>NUCLEOTIDE SEQUENCE [LARGE SCALE GENOMIC DNA]</scope>
    <source>
        <strain evidence="5 6">DSM 19828</strain>
    </source>
</reference>
<dbReference type="Proteomes" id="UP000320806">
    <property type="component" value="Unassembled WGS sequence"/>
</dbReference>
<protein>
    <recommendedName>
        <fullName evidence="2">RNA pseudouridylate synthase</fullName>
    </recommendedName>
    <alternativeName>
        <fullName evidence="3">RNA-uridine isomerase</fullName>
    </alternativeName>
</protein>
<evidence type="ECO:0000313" key="5">
    <source>
        <dbReference type="EMBL" id="TQJ14754.1"/>
    </source>
</evidence>
<dbReference type="GO" id="GO:0003723">
    <property type="term" value="F:RNA binding"/>
    <property type="evidence" value="ECO:0007669"/>
    <property type="project" value="InterPro"/>
</dbReference>
<proteinExistence type="predicted"/>
<dbReference type="PANTHER" id="PTHR21600">
    <property type="entry name" value="MITOCHONDRIAL RNA PSEUDOURIDINE SYNTHASE"/>
    <property type="match status" value="1"/>
</dbReference>
<evidence type="ECO:0000256" key="3">
    <source>
        <dbReference type="ARBA" id="ARBA00033164"/>
    </source>
</evidence>